<evidence type="ECO:0000256" key="1">
    <source>
        <dbReference type="SAM" id="SignalP"/>
    </source>
</evidence>
<keyword evidence="3" id="KW-1185">Reference proteome</keyword>
<organism evidence="2 3">
    <name type="scientific">Melanomma pulvis-pyrius CBS 109.77</name>
    <dbReference type="NCBI Taxonomy" id="1314802"/>
    <lineage>
        <taxon>Eukaryota</taxon>
        <taxon>Fungi</taxon>
        <taxon>Dikarya</taxon>
        <taxon>Ascomycota</taxon>
        <taxon>Pezizomycotina</taxon>
        <taxon>Dothideomycetes</taxon>
        <taxon>Pleosporomycetidae</taxon>
        <taxon>Pleosporales</taxon>
        <taxon>Melanommataceae</taxon>
        <taxon>Melanomma</taxon>
    </lineage>
</organism>
<evidence type="ECO:0000313" key="3">
    <source>
        <dbReference type="Proteomes" id="UP000799757"/>
    </source>
</evidence>
<reference evidence="2" key="1">
    <citation type="journal article" date="2020" name="Stud. Mycol.">
        <title>101 Dothideomycetes genomes: a test case for predicting lifestyles and emergence of pathogens.</title>
        <authorList>
            <person name="Haridas S."/>
            <person name="Albert R."/>
            <person name="Binder M."/>
            <person name="Bloem J."/>
            <person name="Labutti K."/>
            <person name="Salamov A."/>
            <person name="Andreopoulos B."/>
            <person name="Baker S."/>
            <person name="Barry K."/>
            <person name="Bills G."/>
            <person name="Bluhm B."/>
            <person name="Cannon C."/>
            <person name="Castanera R."/>
            <person name="Culley D."/>
            <person name="Daum C."/>
            <person name="Ezra D."/>
            <person name="Gonzalez J."/>
            <person name="Henrissat B."/>
            <person name="Kuo A."/>
            <person name="Liang C."/>
            <person name="Lipzen A."/>
            <person name="Lutzoni F."/>
            <person name="Magnuson J."/>
            <person name="Mondo S."/>
            <person name="Nolan M."/>
            <person name="Ohm R."/>
            <person name="Pangilinan J."/>
            <person name="Park H.-J."/>
            <person name="Ramirez L."/>
            <person name="Alfaro M."/>
            <person name="Sun H."/>
            <person name="Tritt A."/>
            <person name="Yoshinaga Y."/>
            <person name="Zwiers L.-H."/>
            <person name="Turgeon B."/>
            <person name="Goodwin S."/>
            <person name="Spatafora J."/>
            <person name="Crous P."/>
            <person name="Grigoriev I."/>
        </authorList>
    </citation>
    <scope>NUCLEOTIDE SEQUENCE</scope>
    <source>
        <strain evidence="2">CBS 109.77</strain>
    </source>
</reference>
<evidence type="ECO:0008006" key="4">
    <source>
        <dbReference type="Google" id="ProtNLM"/>
    </source>
</evidence>
<sequence>MFFKNIIAVATVALFAGQAMSAVMIAPDPISACNCPNNCQHKVGSSCKFYSQGNTLSGECQLNGNAGNLICIA</sequence>
<feature type="signal peptide" evidence="1">
    <location>
        <begin position="1"/>
        <end position="21"/>
    </location>
</feature>
<proteinExistence type="predicted"/>
<keyword evidence="1" id="KW-0732">Signal</keyword>
<dbReference type="OrthoDB" id="3781088at2759"/>
<feature type="chain" id="PRO_5025575909" description="Extracellular membrane protein CFEM domain-containing protein" evidence="1">
    <location>
        <begin position="22"/>
        <end position="73"/>
    </location>
</feature>
<dbReference type="EMBL" id="MU002107">
    <property type="protein sequence ID" value="KAF2789878.1"/>
    <property type="molecule type" value="Genomic_DNA"/>
</dbReference>
<name>A0A6A6X100_9PLEO</name>
<evidence type="ECO:0000313" key="2">
    <source>
        <dbReference type="EMBL" id="KAF2789878.1"/>
    </source>
</evidence>
<dbReference type="Proteomes" id="UP000799757">
    <property type="component" value="Unassembled WGS sequence"/>
</dbReference>
<gene>
    <name evidence="2" type="ORF">K505DRAFT_327945</name>
</gene>
<protein>
    <recommendedName>
        <fullName evidence="4">Extracellular membrane protein CFEM domain-containing protein</fullName>
    </recommendedName>
</protein>
<accession>A0A6A6X100</accession>
<dbReference type="AlphaFoldDB" id="A0A6A6X100"/>